<dbReference type="eggNOG" id="KOG2615">
    <property type="taxonomic scope" value="Eukaryota"/>
</dbReference>
<comment type="subcellular location">
    <subcellularLocation>
        <location evidence="1">Membrane</location>
        <topology evidence="1">Multi-pass membrane protein</topology>
    </subcellularLocation>
</comment>
<dbReference type="InterPro" id="IPR001958">
    <property type="entry name" value="Tet-R_TetA/multi-R_MdtG-like"/>
</dbReference>
<dbReference type="InParanoid" id="A0A067RK56"/>
<dbReference type="GO" id="GO:0022857">
    <property type="term" value="F:transmembrane transporter activity"/>
    <property type="evidence" value="ECO:0007669"/>
    <property type="project" value="InterPro"/>
</dbReference>
<sequence length="422" mass="46899">MDSVACSLIIPVLAPYLRSLGASHFTIGSLVSLYFGLQLISSPVISYYGDVKSRAFILQITLLVCSTFYCILGTANVLPVIFLSRIVLGMFTHTQILCETILAEVVSPAEKLEIQRTLTFFGTVGIVTGPAIAGNMLELHHGFQYVCCIISIIFLINFAIVNLFLPNGPHTNKNEKDNKAVKSKTSSPDIKDEKHVESETSVKKTIENEIKRESLLKEIFNSVTGLVHINWLFYWDVFLLKFLFDFTHTIHLVNFAPVLRDVYSTPPRWIGYTVALQGLAIAISGFLTEWMNMFYKSDPNHTNRSLHGFGLLTFSFFCLSLAPNWTCVFVCLLPLSTSVCLLKTATLEIIKQRISLNKKGSVKGPGQYAFSAARLFAPVCTGLVYDMYGFQGTSLLKVVVAGIATALSYSLLLQQVQDKKKM</sequence>
<protein>
    <submittedName>
        <fullName evidence="7">Major facilitator superfamily domain-containing protein 9</fullName>
    </submittedName>
</protein>
<feature type="region of interest" description="Disordered" evidence="5">
    <location>
        <begin position="174"/>
        <end position="198"/>
    </location>
</feature>
<organism evidence="7 8">
    <name type="scientific">Zootermopsis nevadensis</name>
    <name type="common">Dampwood termite</name>
    <dbReference type="NCBI Taxonomy" id="136037"/>
    <lineage>
        <taxon>Eukaryota</taxon>
        <taxon>Metazoa</taxon>
        <taxon>Ecdysozoa</taxon>
        <taxon>Arthropoda</taxon>
        <taxon>Hexapoda</taxon>
        <taxon>Insecta</taxon>
        <taxon>Pterygota</taxon>
        <taxon>Neoptera</taxon>
        <taxon>Polyneoptera</taxon>
        <taxon>Dictyoptera</taxon>
        <taxon>Blattodea</taxon>
        <taxon>Blattoidea</taxon>
        <taxon>Termitoidae</taxon>
        <taxon>Termopsidae</taxon>
        <taxon>Zootermopsis</taxon>
    </lineage>
</organism>
<evidence type="ECO:0000256" key="4">
    <source>
        <dbReference type="ARBA" id="ARBA00023136"/>
    </source>
</evidence>
<feature type="transmembrane region" description="Helical" evidence="6">
    <location>
        <begin position="309"/>
        <end position="335"/>
    </location>
</feature>
<dbReference type="Proteomes" id="UP000027135">
    <property type="component" value="Unassembled WGS sequence"/>
</dbReference>
<dbReference type="InterPro" id="IPR036259">
    <property type="entry name" value="MFS_trans_sf"/>
</dbReference>
<feature type="compositionally biased region" description="Basic and acidic residues" evidence="5">
    <location>
        <begin position="189"/>
        <end position="198"/>
    </location>
</feature>
<dbReference type="STRING" id="136037.A0A067RK56"/>
<dbReference type="InterPro" id="IPR011701">
    <property type="entry name" value="MFS"/>
</dbReference>
<evidence type="ECO:0000256" key="1">
    <source>
        <dbReference type="ARBA" id="ARBA00004141"/>
    </source>
</evidence>
<dbReference type="OMA" id="LMAMAIM"/>
<dbReference type="GO" id="GO:0016020">
    <property type="term" value="C:membrane"/>
    <property type="evidence" value="ECO:0007669"/>
    <property type="project" value="UniProtKB-SubCell"/>
</dbReference>
<gene>
    <name evidence="7" type="ORF">L798_06702</name>
</gene>
<dbReference type="Pfam" id="PF07690">
    <property type="entry name" value="MFS_1"/>
    <property type="match status" value="1"/>
</dbReference>
<dbReference type="PANTHER" id="PTHR24002:SF3">
    <property type="entry name" value="SOLUTE CARRIER FAMILY 22 MEMBER 18"/>
    <property type="match status" value="1"/>
</dbReference>
<feature type="transmembrane region" description="Helical" evidence="6">
    <location>
        <begin position="269"/>
        <end position="288"/>
    </location>
</feature>
<proteinExistence type="predicted"/>
<feature type="transmembrane region" description="Helical" evidence="6">
    <location>
        <begin position="55"/>
        <end position="75"/>
    </location>
</feature>
<evidence type="ECO:0000313" key="7">
    <source>
        <dbReference type="EMBL" id="KDR24236.1"/>
    </source>
</evidence>
<dbReference type="Gene3D" id="1.20.1250.20">
    <property type="entry name" value="MFS general substrate transporter like domains"/>
    <property type="match status" value="1"/>
</dbReference>
<evidence type="ECO:0000256" key="2">
    <source>
        <dbReference type="ARBA" id="ARBA00022692"/>
    </source>
</evidence>
<dbReference type="SUPFAM" id="SSF103473">
    <property type="entry name" value="MFS general substrate transporter"/>
    <property type="match status" value="1"/>
</dbReference>
<dbReference type="AlphaFoldDB" id="A0A067RK56"/>
<dbReference type="EMBL" id="KK852423">
    <property type="protein sequence ID" value="KDR24236.1"/>
    <property type="molecule type" value="Genomic_DNA"/>
</dbReference>
<feature type="transmembrane region" description="Helical" evidence="6">
    <location>
        <begin position="29"/>
        <end position="48"/>
    </location>
</feature>
<dbReference type="GO" id="GO:0005635">
    <property type="term" value="C:nuclear envelope"/>
    <property type="evidence" value="ECO:0007669"/>
    <property type="project" value="TreeGrafter"/>
</dbReference>
<reference evidence="7 8" key="1">
    <citation type="journal article" date="2014" name="Nat. Commun.">
        <title>Molecular traces of alternative social organization in a termite genome.</title>
        <authorList>
            <person name="Terrapon N."/>
            <person name="Li C."/>
            <person name="Robertson H.M."/>
            <person name="Ji L."/>
            <person name="Meng X."/>
            <person name="Booth W."/>
            <person name="Chen Z."/>
            <person name="Childers C.P."/>
            <person name="Glastad K.M."/>
            <person name="Gokhale K."/>
            <person name="Gowin J."/>
            <person name="Gronenberg W."/>
            <person name="Hermansen R.A."/>
            <person name="Hu H."/>
            <person name="Hunt B.G."/>
            <person name="Huylmans A.K."/>
            <person name="Khalil S.M."/>
            <person name="Mitchell R.D."/>
            <person name="Munoz-Torres M.C."/>
            <person name="Mustard J.A."/>
            <person name="Pan H."/>
            <person name="Reese J.T."/>
            <person name="Scharf M.E."/>
            <person name="Sun F."/>
            <person name="Vogel H."/>
            <person name="Xiao J."/>
            <person name="Yang W."/>
            <person name="Yang Z."/>
            <person name="Yang Z."/>
            <person name="Zhou J."/>
            <person name="Zhu J."/>
            <person name="Brent C.S."/>
            <person name="Elsik C.G."/>
            <person name="Goodisman M.A."/>
            <person name="Liberles D.A."/>
            <person name="Roe R.M."/>
            <person name="Vargo E.L."/>
            <person name="Vilcinskas A."/>
            <person name="Wang J."/>
            <person name="Bornberg-Bauer E."/>
            <person name="Korb J."/>
            <person name="Zhang G."/>
            <person name="Liebig J."/>
        </authorList>
    </citation>
    <scope>NUCLEOTIDE SEQUENCE [LARGE SCALE GENOMIC DNA]</scope>
    <source>
        <tissue evidence="7">Whole organism</tissue>
    </source>
</reference>
<dbReference type="PRINTS" id="PR01035">
    <property type="entry name" value="TCRTETA"/>
</dbReference>
<keyword evidence="3 6" id="KW-1133">Transmembrane helix</keyword>
<name>A0A067RK56_ZOONE</name>
<evidence type="ECO:0000256" key="6">
    <source>
        <dbReference type="SAM" id="Phobius"/>
    </source>
</evidence>
<keyword evidence="8" id="KW-1185">Reference proteome</keyword>
<feature type="transmembrane region" description="Helical" evidence="6">
    <location>
        <begin position="143"/>
        <end position="165"/>
    </location>
</feature>
<evidence type="ECO:0000256" key="3">
    <source>
        <dbReference type="ARBA" id="ARBA00022989"/>
    </source>
</evidence>
<feature type="transmembrane region" description="Helical" evidence="6">
    <location>
        <begin position="394"/>
        <end position="413"/>
    </location>
</feature>
<evidence type="ECO:0000313" key="8">
    <source>
        <dbReference type="Proteomes" id="UP000027135"/>
    </source>
</evidence>
<accession>A0A067RK56</accession>
<dbReference type="PANTHER" id="PTHR24002">
    <property type="entry name" value="SOLUTE CARRIER FAMILY 22 MEMBER 18"/>
    <property type="match status" value="1"/>
</dbReference>
<feature type="transmembrane region" description="Helical" evidence="6">
    <location>
        <begin position="219"/>
        <end position="244"/>
    </location>
</feature>
<evidence type="ECO:0000256" key="5">
    <source>
        <dbReference type="SAM" id="MobiDB-lite"/>
    </source>
</evidence>
<keyword evidence="4 6" id="KW-0472">Membrane</keyword>
<keyword evidence="2 6" id="KW-0812">Transmembrane</keyword>